<accession>F6FHY3</accession>
<dbReference type="AlphaFoldDB" id="F6FHY3"/>
<reference evidence="1 2" key="1">
    <citation type="journal article" date="2011" name="J. Bacteriol.">
        <title>Complete genome sequences of two hemotropic Mycoplasmas, Mycoplasma haemofelis strain Ohio2 and Mycoplasma suis strain Illinois.</title>
        <authorList>
            <person name="Messick J.B."/>
            <person name="Santos A.P."/>
            <person name="Guimaraes A.M."/>
        </authorList>
    </citation>
    <scope>NUCLEOTIDE SEQUENCE [LARGE SCALE GENOMIC DNA]</scope>
    <source>
        <strain evidence="1 2">Ohio2</strain>
    </source>
</reference>
<dbReference type="EMBL" id="CP002808">
    <property type="protein sequence ID" value="AEG72831.1"/>
    <property type="molecule type" value="Genomic_DNA"/>
</dbReference>
<evidence type="ECO:0000313" key="1">
    <source>
        <dbReference type="EMBL" id="AEG72831.1"/>
    </source>
</evidence>
<reference key="2">
    <citation type="submission" date="2011-05" db="EMBL/GenBank/DDBJ databases">
        <title>The Genome of Mycoplasma haemofelis Strain Ohio2, a pathogenic hemoplasma of the cat.</title>
        <authorList>
            <person name="Santos A.P."/>
            <person name="Guimaraes A.M.S."/>
            <person name="SanMiguel P.J."/>
            <person name="Martin S.W."/>
            <person name="Messick J.B."/>
        </authorList>
    </citation>
    <scope>NUCLEOTIDE SEQUENCE</scope>
    <source>
        <strain>Ohio2</strain>
    </source>
</reference>
<evidence type="ECO:0000313" key="2">
    <source>
        <dbReference type="Proteomes" id="UP000007952"/>
    </source>
</evidence>
<dbReference type="HOGENOM" id="CLU_083871_0_0_14"/>
<dbReference type="Proteomes" id="UP000007952">
    <property type="component" value="Chromosome"/>
</dbReference>
<dbReference type="STRING" id="859194.MHF_0559"/>
<name>F6FHY3_MYCHI</name>
<dbReference type="KEGG" id="mhf:MHF_0559"/>
<gene>
    <name evidence="1" type="ordered locus">MHF_0559</name>
</gene>
<dbReference type="BioCyc" id="MHAE859194:G1GR7-550-MONOMER"/>
<proteinExistence type="predicted"/>
<sequence>MNSLATRTIAGLGMAGVTGASAAGAWYVMKPKDVKSKLVSEGLTLVGDYSRAWRAVFLTHKDDEEFIKFAGVSSDQQSDTQGTKVASACKRVLKKEVSSEEYDASLNKARKYCTTPKFKTVEAKVLFSDKEISSQERDWKDIFTLHKSDTSFIDKVKAANSNANISSSTQASEAKDKVKKFCDDLKVKDPISEHILDYEKYCLQTPPNVQKFYEQKGYTLVGNGGWGSKFESIKTSDTSLVNEIKGSDTLNESSDGTQGGPKLESWCKTKLAQEINAADPNMEANLKVKSRCFI</sequence>
<protein>
    <submittedName>
        <fullName evidence="1">Uncharacterized protein</fullName>
    </submittedName>
</protein>
<organism evidence="1 2">
    <name type="scientific">Mycoplasma haemofelis (strain Ohio2)</name>
    <dbReference type="NCBI Taxonomy" id="859194"/>
    <lineage>
        <taxon>Bacteria</taxon>
        <taxon>Bacillati</taxon>
        <taxon>Mycoplasmatota</taxon>
        <taxon>Mollicutes</taxon>
        <taxon>Mycoplasmataceae</taxon>
        <taxon>Mycoplasma</taxon>
    </lineage>
</organism>